<keyword evidence="4" id="KW-0067">ATP-binding</keyword>
<dbReference type="GO" id="GO:0005524">
    <property type="term" value="F:ATP binding"/>
    <property type="evidence" value="ECO:0007669"/>
    <property type="project" value="UniProtKB-KW"/>
</dbReference>
<feature type="domain" description="Aspartokinase ACT" evidence="5">
    <location>
        <begin position="95"/>
        <end position="153"/>
    </location>
</feature>
<proteinExistence type="predicted"/>
<dbReference type="InterPro" id="IPR045865">
    <property type="entry name" value="ACT-like_dom_sf"/>
</dbReference>
<dbReference type="GO" id="GO:0004072">
    <property type="term" value="F:aspartate kinase activity"/>
    <property type="evidence" value="ECO:0007669"/>
    <property type="project" value="UniProtKB-EC"/>
</dbReference>
<sequence length="172" mass="18776">MLERTPLSVTADPDQARVFVRPSPLGTTLTSDIVRLLDEHGTTVDLVARLGPRAEESRIGYTIPRRDLDLIRAALNELVGKSGETLEIDETVGKVTVHGIGMLNRPQYTARLLEALRKSGTETSWLSMSQQRTSAIIPREKFTEAVAEVCREFGLEPVPGAGENLQVSADPA</sequence>
<organism evidence="6 7">
    <name type="scientific">Prauserella shujinwangii</name>
    <dbReference type="NCBI Taxonomy" id="1453103"/>
    <lineage>
        <taxon>Bacteria</taxon>
        <taxon>Bacillati</taxon>
        <taxon>Actinomycetota</taxon>
        <taxon>Actinomycetes</taxon>
        <taxon>Pseudonocardiales</taxon>
        <taxon>Pseudonocardiaceae</taxon>
        <taxon>Prauserella</taxon>
    </lineage>
</organism>
<evidence type="ECO:0000256" key="3">
    <source>
        <dbReference type="ARBA" id="ARBA00022777"/>
    </source>
</evidence>
<evidence type="ECO:0000313" key="6">
    <source>
        <dbReference type="EMBL" id="PRX46981.1"/>
    </source>
</evidence>
<dbReference type="Pfam" id="PF22468">
    <property type="entry name" value="ACT_9"/>
    <property type="match status" value="1"/>
</dbReference>
<gene>
    <name evidence="6" type="ORF">B0I33_10678</name>
</gene>
<dbReference type="Gene3D" id="3.30.2130.10">
    <property type="entry name" value="VC0802-like"/>
    <property type="match status" value="1"/>
</dbReference>
<dbReference type="InterPro" id="IPR054352">
    <property type="entry name" value="ACT_Aspartokinase"/>
</dbReference>
<keyword evidence="3" id="KW-0808">Transferase</keyword>
<evidence type="ECO:0000256" key="4">
    <source>
        <dbReference type="ARBA" id="ARBA00022840"/>
    </source>
</evidence>
<dbReference type="EC" id="2.7.2.4" evidence="1"/>
<keyword evidence="7" id="KW-1185">Reference proteome</keyword>
<dbReference type="AlphaFoldDB" id="A0A2T0LTC1"/>
<protein>
    <recommendedName>
        <fullName evidence="1">aspartate kinase</fullName>
        <ecNumber evidence="1">2.7.2.4</ecNumber>
    </recommendedName>
</protein>
<keyword evidence="3" id="KW-0418">Kinase</keyword>
<reference evidence="6 7" key="1">
    <citation type="submission" date="2018-03" db="EMBL/GenBank/DDBJ databases">
        <title>Genomic Encyclopedia of Type Strains, Phase III (KMG-III): the genomes of soil and plant-associated and newly described type strains.</title>
        <authorList>
            <person name="Whitman W."/>
        </authorList>
    </citation>
    <scope>NUCLEOTIDE SEQUENCE [LARGE SCALE GENOMIC DNA]</scope>
    <source>
        <strain evidence="6 7">CGMCC 4.7125</strain>
    </source>
</reference>
<keyword evidence="2" id="KW-0547">Nucleotide-binding</keyword>
<evidence type="ECO:0000313" key="7">
    <source>
        <dbReference type="Proteomes" id="UP000238362"/>
    </source>
</evidence>
<dbReference type="RefSeq" id="WP_106179534.1">
    <property type="nucleotide sequence ID" value="NZ_PVNH01000006.1"/>
</dbReference>
<evidence type="ECO:0000256" key="1">
    <source>
        <dbReference type="ARBA" id="ARBA00013059"/>
    </source>
</evidence>
<comment type="caution">
    <text evidence="6">The sequence shown here is derived from an EMBL/GenBank/DDBJ whole genome shotgun (WGS) entry which is preliminary data.</text>
</comment>
<dbReference type="SUPFAM" id="SSF55021">
    <property type="entry name" value="ACT-like"/>
    <property type="match status" value="1"/>
</dbReference>
<name>A0A2T0LTC1_9PSEU</name>
<evidence type="ECO:0000256" key="2">
    <source>
        <dbReference type="ARBA" id="ARBA00022741"/>
    </source>
</evidence>
<accession>A0A2T0LTC1</accession>
<dbReference type="EMBL" id="PVNH01000006">
    <property type="protein sequence ID" value="PRX46981.1"/>
    <property type="molecule type" value="Genomic_DNA"/>
</dbReference>
<evidence type="ECO:0000259" key="5">
    <source>
        <dbReference type="Pfam" id="PF22468"/>
    </source>
</evidence>
<dbReference type="Proteomes" id="UP000238362">
    <property type="component" value="Unassembled WGS sequence"/>
</dbReference>